<reference evidence="1" key="1">
    <citation type="journal article" date="2014" name="Int. J. Syst. Evol. Microbiol.">
        <title>Complete genome sequence of Corynebacterium casei LMG S-19264T (=DSM 44701T), isolated from a smear-ripened cheese.</title>
        <authorList>
            <consortium name="US DOE Joint Genome Institute (JGI-PGF)"/>
            <person name="Walter F."/>
            <person name="Albersmeier A."/>
            <person name="Kalinowski J."/>
            <person name="Ruckert C."/>
        </authorList>
    </citation>
    <scope>NUCLEOTIDE SEQUENCE</scope>
    <source>
        <strain evidence="1">VKM B-2484</strain>
    </source>
</reference>
<evidence type="ECO:0000313" key="2">
    <source>
        <dbReference type="Proteomes" id="UP001143370"/>
    </source>
</evidence>
<comment type="caution">
    <text evidence="1">The sequence shown here is derived from an EMBL/GenBank/DDBJ whole genome shotgun (WGS) entry which is preliminary data.</text>
</comment>
<name>A0A9W6MZD6_9HYPH</name>
<sequence length="106" mass="11064">MAYDASKDPYSHIAGTSITAPGRKLVTITPADAELATYCKQLWCFCPPDVAGGVGTVRLVATGNADNEPEDVMVTPGLQPLPPVQVRRVMATGTTAGLTIYGISDV</sequence>
<dbReference type="AlphaFoldDB" id="A0A9W6MZD6"/>
<accession>A0A9W6MZD6</accession>
<organism evidence="1 2">
    <name type="scientific">Ancylobacter dichloromethanicus</name>
    <dbReference type="NCBI Taxonomy" id="518825"/>
    <lineage>
        <taxon>Bacteria</taxon>
        <taxon>Pseudomonadati</taxon>
        <taxon>Pseudomonadota</taxon>
        <taxon>Alphaproteobacteria</taxon>
        <taxon>Hyphomicrobiales</taxon>
        <taxon>Xanthobacteraceae</taxon>
        <taxon>Ancylobacter</taxon>
    </lineage>
</organism>
<keyword evidence="2" id="KW-1185">Reference proteome</keyword>
<dbReference type="RefSeq" id="WP_213371177.1">
    <property type="nucleotide sequence ID" value="NZ_BSFJ01000018.1"/>
</dbReference>
<protein>
    <submittedName>
        <fullName evidence="1">Uncharacterized protein</fullName>
    </submittedName>
</protein>
<dbReference type="Proteomes" id="UP001143370">
    <property type="component" value="Unassembled WGS sequence"/>
</dbReference>
<reference evidence="1" key="2">
    <citation type="submission" date="2023-01" db="EMBL/GenBank/DDBJ databases">
        <authorList>
            <person name="Sun Q."/>
            <person name="Evtushenko L."/>
        </authorList>
    </citation>
    <scope>NUCLEOTIDE SEQUENCE</scope>
    <source>
        <strain evidence="1">VKM B-2484</strain>
    </source>
</reference>
<gene>
    <name evidence="1" type="ORF">GCM10017643_27250</name>
</gene>
<evidence type="ECO:0000313" key="1">
    <source>
        <dbReference type="EMBL" id="GLK72609.1"/>
    </source>
</evidence>
<dbReference type="EMBL" id="BSFJ01000018">
    <property type="protein sequence ID" value="GLK72609.1"/>
    <property type="molecule type" value="Genomic_DNA"/>
</dbReference>
<proteinExistence type="predicted"/>